<accession>A0A0G3BH62</accession>
<evidence type="ECO:0000313" key="1">
    <source>
        <dbReference type="EMBL" id="AKJ28697.1"/>
    </source>
</evidence>
<keyword evidence="2" id="KW-1185">Reference proteome</keyword>
<organism evidence="1 2">
    <name type="scientific">Caldimonas brevitalea</name>
    <dbReference type="NCBI Taxonomy" id="413882"/>
    <lineage>
        <taxon>Bacteria</taxon>
        <taxon>Pseudomonadati</taxon>
        <taxon>Pseudomonadota</taxon>
        <taxon>Betaproteobacteria</taxon>
        <taxon>Burkholderiales</taxon>
        <taxon>Sphaerotilaceae</taxon>
        <taxon>Caldimonas</taxon>
    </lineage>
</organism>
<name>A0A0G3BH62_9BURK</name>
<dbReference type="EMBL" id="CP011371">
    <property type="protein sequence ID" value="AKJ28697.1"/>
    <property type="molecule type" value="Genomic_DNA"/>
</dbReference>
<protein>
    <recommendedName>
        <fullName evidence="3">Ribosome association toxin RatA</fullName>
    </recommendedName>
</protein>
<evidence type="ECO:0000313" key="2">
    <source>
        <dbReference type="Proteomes" id="UP000035352"/>
    </source>
</evidence>
<dbReference type="STRING" id="413882.AAW51_2006"/>
<dbReference type="InterPro" id="IPR047137">
    <property type="entry name" value="ORF3"/>
</dbReference>
<gene>
    <name evidence="1" type="ORF">AAW51_2006</name>
</gene>
<dbReference type="PANTHER" id="PTHR33824:SF7">
    <property type="entry name" value="POLYKETIDE CYCLASE_DEHYDRASE AND LIPID TRANSPORT SUPERFAMILY PROTEIN"/>
    <property type="match status" value="1"/>
</dbReference>
<dbReference type="InterPro" id="IPR023393">
    <property type="entry name" value="START-like_dom_sf"/>
</dbReference>
<dbReference type="SUPFAM" id="SSF55961">
    <property type="entry name" value="Bet v1-like"/>
    <property type="match status" value="1"/>
</dbReference>
<reference evidence="1 2" key="1">
    <citation type="submission" date="2015-05" db="EMBL/GenBank/DDBJ databases">
        <authorList>
            <person name="Tang B."/>
            <person name="Yu Y."/>
        </authorList>
    </citation>
    <scope>NUCLEOTIDE SEQUENCE [LARGE SCALE GENOMIC DNA]</scope>
    <source>
        <strain evidence="1 2">DSM 7029</strain>
    </source>
</reference>
<proteinExistence type="predicted"/>
<dbReference type="KEGG" id="pbh:AAW51_2006"/>
<dbReference type="PANTHER" id="PTHR33824">
    <property type="entry name" value="POLYKETIDE CYCLASE/DEHYDRASE AND LIPID TRANSPORT SUPERFAMILY PROTEIN"/>
    <property type="match status" value="1"/>
</dbReference>
<dbReference type="AlphaFoldDB" id="A0A0G3BH62"/>
<dbReference type="CDD" id="cd07817">
    <property type="entry name" value="SRPBCC_8"/>
    <property type="match status" value="1"/>
</dbReference>
<dbReference type="Proteomes" id="UP000035352">
    <property type="component" value="Chromosome"/>
</dbReference>
<sequence>MAHLAEVSLDDQGHWQWKAHVPVAGELEWSSQVIEDLPGHRIVWQSLEGAELPNRGELVFHSAPADWGTEVTLTWRFDPPGGKLGDLVAKWLHAPEVAVSLALRRFKSLAETGEVPSLAHNPAARRDPDPYGAFE</sequence>
<evidence type="ECO:0008006" key="3">
    <source>
        <dbReference type="Google" id="ProtNLM"/>
    </source>
</evidence>
<dbReference type="Gene3D" id="3.30.530.20">
    <property type="match status" value="1"/>
</dbReference>